<dbReference type="VEuPathDB" id="FungiDB:JI435_022520"/>
<dbReference type="RefSeq" id="XP_001792866.1">
    <property type="nucleotide sequence ID" value="XM_001792814.1"/>
</dbReference>
<dbReference type="KEGG" id="pno:SNOG_02252"/>
<dbReference type="AlphaFoldDB" id="Q0V162"/>
<protein>
    <submittedName>
        <fullName evidence="2">Uncharacterized protein</fullName>
    </submittedName>
</protein>
<evidence type="ECO:0000256" key="1">
    <source>
        <dbReference type="SAM" id="Coils"/>
    </source>
</evidence>
<sequence length="242" mass="26764">MTLYTHAFSHFLIKAVDLRDVVFHPYYRPSTTFHIQRNMSNTGAPDLERSLITHQTPWSAQIANYKHYGVVTINSDPMRLLQQGTEAYAALEQVCIAQVTETKLLAAENKVLSNAVAQMQLLLPPSPPPPVTDITKLPKYKGSCHKELDGQSSLAATQDQLAALTSKLALAEQEAQNLREWYDELQRAQITQNGGSGFGLKAQEGISMPKYKGRCPREMPGVECKEKGCEGVFEEGCWGVAA</sequence>
<keyword evidence="1" id="KW-0175">Coiled coil</keyword>
<reference evidence="3" key="1">
    <citation type="journal article" date="2007" name="Plant Cell">
        <title>Dothideomycete-plant interactions illuminated by genome sequencing and EST analysis of the wheat pathogen Stagonospora nodorum.</title>
        <authorList>
            <person name="Hane J.K."/>
            <person name="Lowe R.G."/>
            <person name="Solomon P.S."/>
            <person name="Tan K.C."/>
            <person name="Schoch C.L."/>
            <person name="Spatafora J.W."/>
            <person name="Crous P.W."/>
            <person name="Kodira C."/>
            <person name="Birren B.W."/>
            <person name="Galagan J.E."/>
            <person name="Torriani S.F."/>
            <person name="McDonald B.A."/>
            <person name="Oliver R.P."/>
        </authorList>
    </citation>
    <scope>NUCLEOTIDE SEQUENCE [LARGE SCALE GENOMIC DNA]</scope>
    <source>
        <strain evidence="3">SN15 / ATCC MYA-4574 / FGSC 10173</strain>
    </source>
</reference>
<dbReference type="GeneID" id="5969716"/>
<dbReference type="EMBL" id="CH445327">
    <property type="protein sequence ID" value="EAT90464.2"/>
    <property type="molecule type" value="Genomic_DNA"/>
</dbReference>
<dbReference type="InParanoid" id="Q0V162"/>
<gene>
    <name evidence="2" type="ORF">SNOG_02252</name>
</gene>
<dbReference type="VEuPathDB" id="FungiDB:JI435_301490"/>
<evidence type="ECO:0000313" key="2">
    <source>
        <dbReference type="EMBL" id="EAT90464.2"/>
    </source>
</evidence>
<dbReference type="HOGENOM" id="CLU_1147525_0_0_1"/>
<evidence type="ECO:0000313" key="3">
    <source>
        <dbReference type="Proteomes" id="UP000001055"/>
    </source>
</evidence>
<name>Q0V162_PHANO</name>
<accession>Q0V162</accession>
<organism evidence="2 3">
    <name type="scientific">Phaeosphaeria nodorum (strain SN15 / ATCC MYA-4574 / FGSC 10173)</name>
    <name type="common">Glume blotch fungus</name>
    <name type="synonym">Parastagonospora nodorum</name>
    <dbReference type="NCBI Taxonomy" id="321614"/>
    <lineage>
        <taxon>Eukaryota</taxon>
        <taxon>Fungi</taxon>
        <taxon>Dikarya</taxon>
        <taxon>Ascomycota</taxon>
        <taxon>Pezizomycotina</taxon>
        <taxon>Dothideomycetes</taxon>
        <taxon>Pleosporomycetidae</taxon>
        <taxon>Pleosporales</taxon>
        <taxon>Pleosporineae</taxon>
        <taxon>Phaeosphaeriaceae</taxon>
        <taxon>Parastagonospora</taxon>
    </lineage>
</organism>
<dbReference type="Proteomes" id="UP000001055">
    <property type="component" value="Unassembled WGS sequence"/>
</dbReference>
<proteinExistence type="predicted"/>
<feature type="coiled-coil region" evidence="1">
    <location>
        <begin position="154"/>
        <end position="191"/>
    </location>
</feature>